<organism evidence="1 2">
    <name type="scientific">Tanacetum coccineum</name>
    <dbReference type="NCBI Taxonomy" id="301880"/>
    <lineage>
        <taxon>Eukaryota</taxon>
        <taxon>Viridiplantae</taxon>
        <taxon>Streptophyta</taxon>
        <taxon>Embryophyta</taxon>
        <taxon>Tracheophyta</taxon>
        <taxon>Spermatophyta</taxon>
        <taxon>Magnoliopsida</taxon>
        <taxon>eudicotyledons</taxon>
        <taxon>Gunneridae</taxon>
        <taxon>Pentapetalae</taxon>
        <taxon>asterids</taxon>
        <taxon>campanulids</taxon>
        <taxon>Asterales</taxon>
        <taxon>Asteraceae</taxon>
        <taxon>Asteroideae</taxon>
        <taxon>Anthemideae</taxon>
        <taxon>Anthemidinae</taxon>
        <taxon>Tanacetum</taxon>
    </lineage>
</organism>
<accession>A0ABQ5GUN6</accession>
<evidence type="ECO:0008006" key="3">
    <source>
        <dbReference type="Google" id="ProtNLM"/>
    </source>
</evidence>
<reference evidence="1" key="2">
    <citation type="submission" date="2022-01" db="EMBL/GenBank/DDBJ databases">
        <authorList>
            <person name="Yamashiro T."/>
            <person name="Shiraishi A."/>
            <person name="Satake H."/>
            <person name="Nakayama K."/>
        </authorList>
    </citation>
    <scope>NUCLEOTIDE SEQUENCE</scope>
</reference>
<keyword evidence="2" id="KW-1185">Reference proteome</keyword>
<proteinExistence type="predicted"/>
<name>A0ABQ5GUN6_9ASTR</name>
<evidence type="ECO:0000313" key="1">
    <source>
        <dbReference type="EMBL" id="GJT79004.1"/>
    </source>
</evidence>
<dbReference type="Proteomes" id="UP001151760">
    <property type="component" value="Unassembled WGS sequence"/>
</dbReference>
<sequence>MSTGGSQSESLSEDFRRKIAAAEYAYEAKKAKELAYMECKELEFLLIDAEGLLERKAAIVRKKHEAIMAKYNQESLDIIDADVALGGARMTCYDSQHFNNFSMANDFSMLMILVSHQEVFGS</sequence>
<comment type="caution">
    <text evidence="1">The sequence shown here is derived from an EMBL/GenBank/DDBJ whole genome shotgun (WGS) entry which is preliminary data.</text>
</comment>
<gene>
    <name evidence="1" type="ORF">Tco_1045729</name>
</gene>
<dbReference type="EMBL" id="BQNB010018856">
    <property type="protein sequence ID" value="GJT79004.1"/>
    <property type="molecule type" value="Genomic_DNA"/>
</dbReference>
<reference evidence="1" key="1">
    <citation type="journal article" date="2022" name="Int. J. Mol. Sci.">
        <title>Draft Genome of Tanacetum Coccineum: Genomic Comparison of Closely Related Tanacetum-Family Plants.</title>
        <authorList>
            <person name="Yamashiro T."/>
            <person name="Shiraishi A."/>
            <person name="Nakayama K."/>
            <person name="Satake H."/>
        </authorList>
    </citation>
    <scope>NUCLEOTIDE SEQUENCE</scope>
</reference>
<evidence type="ECO:0000313" key="2">
    <source>
        <dbReference type="Proteomes" id="UP001151760"/>
    </source>
</evidence>
<protein>
    <recommendedName>
        <fullName evidence="3">GTD-binding domain-containing protein</fullName>
    </recommendedName>
</protein>